<dbReference type="OrthoDB" id="1927209at2759"/>
<evidence type="ECO:0000259" key="8">
    <source>
        <dbReference type="PROSITE" id="PS51667"/>
    </source>
</evidence>
<feature type="region of interest" description="Disordered" evidence="6">
    <location>
        <begin position="145"/>
        <end position="168"/>
    </location>
</feature>
<dbReference type="InParanoid" id="A0A2P5CSQ9"/>
<dbReference type="GO" id="GO:0099402">
    <property type="term" value="P:plant organ development"/>
    <property type="evidence" value="ECO:0007669"/>
    <property type="project" value="UniProtKB-ARBA"/>
</dbReference>
<reference evidence="10" key="1">
    <citation type="submission" date="2016-06" db="EMBL/GenBank/DDBJ databases">
        <title>Parallel loss of symbiosis genes in relatives of nitrogen-fixing non-legume Parasponia.</title>
        <authorList>
            <person name="Van Velzen R."/>
            <person name="Holmer R."/>
            <person name="Bu F."/>
            <person name="Rutten L."/>
            <person name="Van Zeijl A."/>
            <person name="Liu W."/>
            <person name="Santuari L."/>
            <person name="Cao Q."/>
            <person name="Sharma T."/>
            <person name="Shen D."/>
            <person name="Roswanjaya Y."/>
            <person name="Wardhani T."/>
            <person name="Kalhor M.S."/>
            <person name="Jansen J."/>
            <person name="Van den Hoogen J."/>
            <person name="Gungor B."/>
            <person name="Hartog M."/>
            <person name="Hontelez J."/>
            <person name="Verver J."/>
            <person name="Yang W.-C."/>
            <person name="Schijlen E."/>
            <person name="Repin R."/>
            <person name="Schilthuizen M."/>
            <person name="Schranz E."/>
            <person name="Heidstra R."/>
            <person name="Miyata K."/>
            <person name="Fedorova E."/>
            <person name="Kohlen W."/>
            <person name="Bisseling T."/>
            <person name="Smit S."/>
            <person name="Geurts R."/>
        </authorList>
    </citation>
    <scope>NUCLEOTIDE SEQUENCE [LARGE SCALE GENOMIC DNA]</scope>
    <source>
        <strain evidence="10">cv. RG33-2</strain>
    </source>
</reference>
<evidence type="ECO:0000256" key="2">
    <source>
        <dbReference type="ARBA" id="ARBA00008122"/>
    </source>
</evidence>
<accession>A0A2P5CSQ9</accession>
<dbReference type="GO" id="GO:0006355">
    <property type="term" value="P:regulation of DNA-templated transcription"/>
    <property type="evidence" value="ECO:0007669"/>
    <property type="project" value="InterPro"/>
</dbReference>
<dbReference type="GO" id="GO:0005634">
    <property type="term" value="C:nucleus"/>
    <property type="evidence" value="ECO:0007669"/>
    <property type="project" value="UniProtKB-SubCell"/>
</dbReference>
<protein>
    <recommendedName>
        <fullName evidence="5">Growth-regulating factor</fullName>
    </recommendedName>
</protein>
<evidence type="ECO:0000256" key="1">
    <source>
        <dbReference type="ARBA" id="ARBA00004123"/>
    </source>
</evidence>
<feature type="short sequence motif" description="Bipartite nuclear localization signal" evidence="4">
    <location>
        <begin position="112"/>
        <end position="122"/>
    </location>
</feature>
<evidence type="ECO:0000259" key="7">
    <source>
        <dbReference type="PROSITE" id="PS51666"/>
    </source>
</evidence>
<dbReference type="FunCoup" id="A0A2P5CSQ9">
    <property type="interactions" value="4"/>
</dbReference>
<keyword evidence="5" id="KW-0010">Activator</keyword>
<keyword evidence="5" id="KW-0805">Transcription regulation</keyword>
<evidence type="ECO:0000256" key="6">
    <source>
        <dbReference type="SAM" id="MobiDB-lite"/>
    </source>
</evidence>
<keyword evidence="3 4" id="KW-0539">Nucleus</keyword>
<organism evidence="9 10">
    <name type="scientific">Trema orientale</name>
    <name type="common">Charcoal tree</name>
    <name type="synonym">Celtis orientalis</name>
    <dbReference type="NCBI Taxonomy" id="63057"/>
    <lineage>
        <taxon>Eukaryota</taxon>
        <taxon>Viridiplantae</taxon>
        <taxon>Streptophyta</taxon>
        <taxon>Embryophyta</taxon>
        <taxon>Tracheophyta</taxon>
        <taxon>Spermatophyta</taxon>
        <taxon>Magnoliopsida</taxon>
        <taxon>eudicotyledons</taxon>
        <taxon>Gunneridae</taxon>
        <taxon>Pentapetalae</taxon>
        <taxon>rosids</taxon>
        <taxon>fabids</taxon>
        <taxon>Rosales</taxon>
        <taxon>Cannabaceae</taxon>
        <taxon>Trema</taxon>
    </lineage>
</organism>
<dbReference type="AlphaFoldDB" id="A0A2P5CSQ9"/>
<dbReference type="Pfam" id="PF08879">
    <property type="entry name" value="WRC"/>
    <property type="match status" value="1"/>
</dbReference>
<feature type="domain" description="QLQ" evidence="7">
    <location>
        <begin position="37"/>
        <end position="72"/>
    </location>
</feature>
<sequence length="212" mass="23904">METNWSVQEEEGSSPIGLNLELGRGSCHKLDNKRCCGFTILQLHELQLQALIYKYIEAGLPVPYYLILPIWQSFSTSLGGLNNGLLSHFPNTLGVGAMCLDPKKGMETEPWRCRRTDGKKWRCSKEALPHQKYCERHIHRGRHRSRKLVESPKYGPNNGTSKTTTMVNPSNISGVSMGSNMTDLSISLPDNKISSRSFLFPRLDFHPKECSP</sequence>
<dbReference type="GO" id="GO:0005524">
    <property type="term" value="F:ATP binding"/>
    <property type="evidence" value="ECO:0007669"/>
    <property type="project" value="UniProtKB-UniRule"/>
</dbReference>
<dbReference type="SMART" id="SM00951">
    <property type="entry name" value="QLQ"/>
    <property type="match status" value="1"/>
</dbReference>
<dbReference type="InterPro" id="IPR014978">
    <property type="entry name" value="Gln-Leu-Gln_QLQ"/>
</dbReference>
<dbReference type="GO" id="GO:0006351">
    <property type="term" value="P:DNA-templated transcription"/>
    <property type="evidence" value="ECO:0007669"/>
    <property type="project" value="UniProtKB-UniRule"/>
</dbReference>
<proteinExistence type="inferred from homology"/>
<dbReference type="STRING" id="63057.A0A2P5CSQ9"/>
<evidence type="ECO:0000256" key="4">
    <source>
        <dbReference type="PROSITE-ProRule" id="PRU01002"/>
    </source>
</evidence>
<name>A0A2P5CSQ9_TREOI</name>
<dbReference type="PANTHER" id="PTHR31602:SF81">
    <property type="entry name" value="GROWTH-REGULATING FACTOR 9"/>
    <property type="match status" value="1"/>
</dbReference>
<comment type="caution">
    <text evidence="9">The sequence shown here is derived from an EMBL/GenBank/DDBJ whole genome shotgun (WGS) entry which is preliminary data.</text>
</comment>
<comment type="similarity">
    <text evidence="2 5">Belongs to the GRF family.</text>
</comment>
<evidence type="ECO:0000256" key="5">
    <source>
        <dbReference type="RuleBase" id="RU367127"/>
    </source>
</evidence>
<dbReference type="PROSITE" id="PS51667">
    <property type="entry name" value="WRC"/>
    <property type="match status" value="1"/>
</dbReference>
<evidence type="ECO:0000256" key="3">
    <source>
        <dbReference type="ARBA" id="ARBA00023242"/>
    </source>
</evidence>
<feature type="short sequence motif" description="Bipartite nuclear localization signal" evidence="4">
    <location>
        <begin position="140"/>
        <end position="147"/>
    </location>
</feature>
<gene>
    <name evidence="9" type="ORF">TorRG33x02_274350</name>
</gene>
<keyword evidence="10" id="KW-1185">Reference proteome</keyword>
<dbReference type="InterPro" id="IPR014977">
    <property type="entry name" value="WRC_dom"/>
</dbReference>
<evidence type="ECO:0000313" key="10">
    <source>
        <dbReference type="Proteomes" id="UP000237000"/>
    </source>
</evidence>
<evidence type="ECO:0000313" key="9">
    <source>
        <dbReference type="EMBL" id="PON64084.1"/>
    </source>
</evidence>
<dbReference type="Pfam" id="PF08880">
    <property type="entry name" value="QLQ"/>
    <property type="match status" value="1"/>
</dbReference>
<feature type="compositionally biased region" description="Polar residues" evidence="6">
    <location>
        <begin position="157"/>
        <end position="168"/>
    </location>
</feature>
<dbReference type="EMBL" id="JXTC01000331">
    <property type="protein sequence ID" value="PON64084.1"/>
    <property type="molecule type" value="Genomic_DNA"/>
</dbReference>
<feature type="domain" description="WRC" evidence="8">
    <location>
        <begin position="107"/>
        <end position="151"/>
    </location>
</feature>
<keyword evidence="5" id="KW-0804">Transcription</keyword>
<comment type="function">
    <text evidence="5">Transcription activator.</text>
</comment>
<comment type="domain">
    <text evidence="5">The QLQ domain and WRC domain may be involved in protein-protein interaction and DNA-binding, respectively.</text>
</comment>
<dbReference type="PANTHER" id="PTHR31602">
    <property type="entry name" value="GROWTH-REGULATING FACTOR 5"/>
    <property type="match status" value="1"/>
</dbReference>
<dbReference type="PROSITE" id="PS51666">
    <property type="entry name" value="QLQ"/>
    <property type="match status" value="1"/>
</dbReference>
<comment type="subcellular location">
    <subcellularLocation>
        <location evidence="1 4 5">Nucleus</location>
    </subcellularLocation>
</comment>
<dbReference type="InterPro" id="IPR031137">
    <property type="entry name" value="GRF"/>
</dbReference>
<dbReference type="Proteomes" id="UP000237000">
    <property type="component" value="Unassembled WGS sequence"/>
</dbReference>